<organism evidence="1 2">
    <name type="scientific">Urbifossiella limnaea</name>
    <dbReference type="NCBI Taxonomy" id="2528023"/>
    <lineage>
        <taxon>Bacteria</taxon>
        <taxon>Pseudomonadati</taxon>
        <taxon>Planctomycetota</taxon>
        <taxon>Planctomycetia</taxon>
        <taxon>Gemmatales</taxon>
        <taxon>Gemmataceae</taxon>
        <taxon>Urbifossiella</taxon>
    </lineage>
</organism>
<accession>A0A517Y0M2</accession>
<name>A0A517Y0M2_9BACT</name>
<keyword evidence="2" id="KW-1185">Reference proteome</keyword>
<evidence type="ECO:0000313" key="2">
    <source>
        <dbReference type="Proteomes" id="UP000319576"/>
    </source>
</evidence>
<reference evidence="1 2" key="1">
    <citation type="submission" date="2019-02" db="EMBL/GenBank/DDBJ databases">
        <title>Deep-cultivation of Planctomycetes and their phenomic and genomic characterization uncovers novel biology.</title>
        <authorList>
            <person name="Wiegand S."/>
            <person name="Jogler M."/>
            <person name="Boedeker C."/>
            <person name="Pinto D."/>
            <person name="Vollmers J."/>
            <person name="Rivas-Marin E."/>
            <person name="Kohn T."/>
            <person name="Peeters S.H."/>
            <person name="Heuer A."/>
            <person name="Rast P."/>
            <person name="Oberbeckmann S."/>
            <person name="Bunk B."/>
            <person name="Jeske O."/>
            <person name="Meyerdierks A."/>
            <person name="Storesund J.E."/>
            <person name="Kallscheuer N."/>
            <person name="Luecker S."/>
            <person name="Lage O.M."/>
            <person name="Pohl T."/>
            <person name="Merkel B.J."/>
            <person name="Hornburger P."/>
            <person name="Mueller R.-W."/>
            <person name="Bruemmer F."/>
            <person name="Labrenz M."/>
            <person name="Spormann A.M."/>
            <person name="Op den Camp H."/>
            <person name="Overmann J."/>
            <person name="Amann R."/>
            <person name="Jetten M.S.M."/>
            <person name="Mascher T."/>
            <person name="Medema M.H."/>
            <person name="Devos D.P."/>
            <person name="Kaster A.-K."/>
            <person name="Ovreas L."/>
            <person name="Rohde M."/>
            <person name="Galperin M.Y."/>
            <person name="Jogler C."/>
        </authorList>
    </citation>
    <scope>NUCLEOTIDE SEQUENCE [LARGE SCALE GENOMIC DNA]</scope>
    <source>
        <strain evidence="1 2">ETA_A1</strain>
    </source>
</reference>
<protein>
    <recommendedName>
        <fullName evidence="3">Homeodomain phBC6A51-type domain-containing protein</fullName>
    </recommendedName>
</protein>
<gene>
    <name evidence="1" type="ORF">ETAA1_53070</name>
</gene>
<dbReference type="KEGG" id="uli:ETAA1_53070"/>
<dbReference type="Gene3D" id="1.10.10.60">
    <property type="entry name" value="Homeodomain-like"/>
    <property type="match status" value="1"/>
</dbReference>
<dbReference type="Proteomes" id="UP000319576">
    <property type="component" value="Chromosome"/>
</dbReference>
<evidence type="ECO:0000313" key="1">
    <source>
        <dbReference type="EMBL" id="QDU23312.1"/>
    </source>
</evidence>
<proteinExistence type="predicted"/>
<evidence type="ECO:0008006" key="3">
    <source>
        <dbReference type="Google" id="ProtNLM"/>
    </source>
</evidence>
<sequence length="135" mass="15031">MAPARQEENGENGTELTERQEQVAAALAAGATVARVCRECRVGVQTVYTWKRSPAFNARVAALRRDLTERALGRLSDMMAGAALDRLQKLFRAKNEGVQLEAVKTVYELFLQVTSTVELRTRIEELEAARPKGKR</sequence>
<dbReference type="EMBL" id="CP036273">
    <property type="protein sequence ID" value="QDU23312.1"/>
    <property type="molecule type" value="Genomic_DNA"/>
</dbReference>
<dbReference type="AlphaFoldDB" id="A0A517Y0M2"/>